<dbReference type="GO" id="GO:0016491">
    <property type="term" value="F:oxidoreductase activity"/>
    <property type="evidence" value="ECO:0007669"/>
    <property type="project" value="InterPro"/>
</dbReference>
<evidence type="ECO:0000256" key="4">
    <source>
        <dbReference type="ARBA" id="ARBA00022630"/>
    </source>
</evidence>
<feature type="domain" description="FAD-binding PCMH-type" evidence="12">
    <location>
        <begin position="78"/>
        <end position="252"/>
    </location>
</feature>
<dbReference type="UniPathway" id="UPA00107"/>
<dbReference type="Pfam" id="PF01565">
    <property type="entry name" value="FAD_binding_4"/>
    <property type="match status" value="1"/>
</dbReference>
<dbReference type="InterPro" id="IPR016169">
    <property type="entry name" value="FAD-bd_PCMH_sub2"/>
</dbReference>
<proteinExistence type="inferred from homology"/>
<feature type="signal peptide" evidence="11">
    <location>
        <begin position="1"/>
        <end position="27"/>
    </location>
</feature>
<dbReference type="Gene3D" id="3.30.43.10">
    <property type="entry name" value="Uridine Diphospho-n-acetylenolpyruvylglucosamine Reductase, domain 2"/>
    <property type="match status" value="1"/>
</dbReference>
<keyword evidence="8" id="KW-0325">Glycoprotein</keyword>
<dbReference type="GO" id="GO:0042179">
    <property type="term" value="P:nicotine biosynthetic process"/>
    <property type="evidence" value="ECO:0007669"/>
    <property type="project" value="UniProtKB-UniPathway"/>
</dbReference>
<evidence type="ECO:0000256" key="10">
    <source>
        <dbReference type="ARBA" id="ARBA00045734"/>
    </source>
</evidence>
<evidence type="ECO:0000259" key="12">
    <source>
        <dbReference type="PROSITE" id="PS51387"/>
    </source>
</evidence>
<dbReference type="PROSITE" id="PS51387">
    <property type="entry name" value="FAD_PCMH"/>
    <property type="match status" value="1"/>
</dbReference>
<dbReference type="InterPro" id="IPR006094">
    <property type="entry name" value="Oxid_FAD_bind_N"/>
</dbReference>
<evidence type="ECO:0000256" key="1">
    <source>
        <dbReference type="ARBA" id="ARBA00001974"/>
    </source>
</evidence>
<dbReference type="Gene3D" id="3.30.465.10">
    <property type="match status" value="1"/>
</dbReference>
<keyword evidence="4" id="KW-0285">Flavoprotein</keyword>
<dbReference type="InterPro" id="IPR012951">
    <property type="entry name" value="BBE"/>
</dbReference>
<evidence type="ECO:0000256" key="7">
    <source>
        <dbReference type="ARBA" id="ARBA00023157"/>
    </source>
</evidence>
<evidence type="ECO:0000313" key="13">
    <source>
        <dbReference type="EMBL" id="PHT75511.1"/>
    </source>
</evidence>
<dbReference type="Proteomes" id="UP000222542">
    <property type="component" value="Unassembled WGS sequence"/>
</dbReference>
<evidence type="ECO:0000256" key="6">
    <source>
        <dbReference type="ARBA" id="ARBA00022827"/>
    </source>
</evidence>
<dbReference type="PANTHER" id="PTHR32448">
    <property type="entry name" value="OS08G0158400 PROTEIN"/>
    <property type="match status" value="1"/>
</dbReference>
<comment type="cofactor">
    <cofactor evidence="1">
        <name>FAD</name>
        <dbReference type="ChEBI" id="CHEBI:57692"/>
    </cofactor>
</comment>
<dbReference type="Gene3D" id="3.40.462.20">
    <property type="match status" value="1"/>
</dbReference>
<keyword evidence="3" id="KW-0017">Alkaloid metabolism</keyword>
<accession>A0A2G2Z0T6</accession>
<dbReference type="SUPFAM" id="SSF56176">
    <property type="entry name" value="FAD-binding/transporter-associated domain-like"/>
    <property type="match status" value="1"/>
</dbReference>
<dbReference type="AlphaFoldDB" id="A0A2G2Z0T6"/>
<gene>
    <name evidence="13" type="ORF">T459_19033</name>
</gene>
<dbReference type="GO" id="GO:0009820">
    <property type="term" value="P:alkaloid metabolic process"/>
    <property type="evidence" value="ECO:0007669"/>
    <property type="project" value="UniProtKB-KW"/>
</dbReference>
<dbReference type="OMA" id="KCAVEYD"/>
<evidence type="ECO:0000313" key="14">
    <source>
        <dbReference type="Proteomes" id="UP000222542"/>
    </source>
</evidence>
<comment type="caution">
    <text evidence="13">The sequence shown here is derived from an EMBL/GenBank/DDBJ whole genome shotgun (WGS) entry which is preliminary data.</text>
</comment>
<name>A0A2G2Z0T6_CAPAN</name>
<evidence type="ECO:0000256" key="3">
    <source>
        <dbReference type="ARBA" id="ARBA00022589"/>
    </source>
</evidence>
<dbReference type="STRING" id="4072.A0A2G2Z0T6"/>
<evidence type="ECO:0000256" key="11">
    <source>
        <dbReference type="SAM" id="SignalP"/>
    </source>
</evidence>
<comment type="function">
    <text evidence="10">Involved in the biosynthesis of pyridine alkaloid natural products, leading mainly to the production of anabasine, anatabine, nicotine and nornicotine, effective deterrents against herbivores with antiparasitic and pesticide properties (neurotoxins); nornicotine serves as the precursor in the synthesis of the carcinogen compound N'-nitrosonornicotine (NNN). Catalyzes a late oxidation step subsequent to the pyridine ring condensation reaction in the biosynthesis of alkaloids.</text>
</comment>
<reference evidence="13 14" key="1">
    <citation type="journal article" date="2014" name="Nat. Genet.">
        <title>Genome sequence of the hot pepper provides insights into the evolution of pungency in Capsicum species.</title>
        <authorList>
            <person name="Kim S."/>
            <person name="Park M."/>
            <person name="Yeom S.I."/>
            <person name="Kim Y.M."/>
            <person name="Lee J.M."/>
            <person name="Lee H.A."/>
            <person name="Seo E."/>
            <person name="Choi J."/>
            <person name="Cheong K."/>
            <person name="Kim K.T."/>
            <person name="Jung K."/>
            <person name="Lee G.W."/>
            <person name="Oh S.K."/>
            <person name="Bae C."/>
            <person name="Kim S.B."/>
            <person name="Lee H.Y."/>
            <person name="Kim S.Y."/>
            <person name="Kim M.S."/>
            <person name="Kang B.C."/>
            <person name="Jo Y.D."/>
            <person name="Yang H.B."/>
            <person name="Jeong H.J."/>
            <person name="Kang W.H."/>
            <person name="Kwon J.K."/>
            <person name="Shin C."/>
            <person name="Lim J.Y."/>
            <person name="Park J.H."/>
            <person name="Huh J.H."/>
            <person name="Kim J.S."/>
            <person name="Kim B.D."/>
            <person name="Cohen O."/>
            <person name="Paran I."/>
            <person name="Suh M.C."/>
            <person name="Lee S.B."/>
            <person name="Kim Y.K."/>
            <person name="Shin Y."/>
            <person name="Noh S.J."/>
            <person name="Park J."/>
            <person name="Seo Y.S."/>
            <person name="Kwon S.Y."/>
            <person name="Kim H.A."/>
            <person name="Park J.M."/>
            <person name="Kim H.J."/>
            <person name="Choi S.B."/>
            <person name="Bosland P.W."/>
            <person name="Reeves G."/>
            <person name="Jo S.H."/>
            <person name="Lee B.W."/>
            <person name="Cho H.T."/>
            <person name="Choi H.S."/>
            <person name="Lee M.S."/>
            <person name="Yu Y."/>
            <person name="Do Choi Y."/>
            <person name="Park B.S."/>
            <person name="van Deynze A."/>
            <person name="Ashrafi H."/>
            <person name="Hill T."/>
            <person name="Kim W.T."/>
            <person name="Pai H.S."/>
            <person name="Ahn H.K."/>
            <person name="Yeam I."/>
            <person name="Giovannoni J.J."/>
            <person name="Rose J.K."/>
            <person name="Sorensen I."/>
            <person name="Lee S.J."/>
            <person name="Kim R.W."/>
            <person name="Choi I.Y."/>
            <person name="Choi B.S."/>
            <person name="Lim J.S."/>
            <person name="Lee Y.H."/>
            <person name="Choi D."/>
        </authorList>
    </citation>
    <scope>NUCLEOTIDE SEQUENCE [LARGE SCALE GENOMIC DNA]</scope>
    <source>
        <strain evidence="14">cv. CM334</strain>
    </source>
</reference>
<evidence type="ECO:0000256" key="5">
    <source>
        <dbReference type="ARBA" id="ARBA00022729"/>
    </source>
</evidence>
<keyword evidence="7" id="KW-1015">Disulfide bond</keyword>
<feature type="chain" id="PRO_5013928623" evidence="11">
    <location>
        <begin position="28"/>
        <end position="558"/>
    </location>
</feature>
<comment type="pathway">
    <text evidence="9">Alkaloid biosynthesis; nicotine biosynthesis.</text>
</comment>
<evidence type="ECO:0000256" key="2">
    <source>
        <dbReference type="ARBA" id="ARBA00005466"/>
    </source>
</evidence>
<keyword evidence="6" id="KW-0274">FAD</keyword>
<keyword evidence="14" id="KW-1185">Reference proteome</keyword>
<comment type="similarity">
    <text evidence="2">Belongs to the oxygen-dependent FAD-linked oxidoreductase family.</text>
</comment>
<organism evidence="13 14">
    <name type="scientific">Capsicum annuum</name>
    <name type="common">Capsicum pepper</name>
    <dbReference type="NCBI Taxonomy" id="4072"/>
    <lineage>
        <taxon>Eukaryota</taxon>
        <taxon>Viridiplantae</taxon>
        <taxon>Streptophyta</taxon>
        <taxon>Embryophyta</taxon>
        <taxon>Tracheophyta</taxon>
        <taxon>Spermatophyta</taxon>
        <taxon>Magnoliopsida</taxon>
        <taxon>eudicotyledons</taxon>
        <taxon>Gunneridae</taxon>
        <taxon>Pentapetalae</taxon>
        <taxon>asterids</taxon>
        <taxon>lamiids</taxon>
        <taxon>Solanales</taxon>
        <taxon>Solanaceae</taxon>
        <taxon>Solanoideae</taxon>
        <taxon>Capsiceae</taxon>
        <taxon>Capsicum</taxon>
    </lineage>
</organism>
<dbReference type="EMBL" id="AYRZ02000007">
    <property type="protein sequence ID" value="PHT75511.1"/>
    <property type="molecule type" value="Genomic_DNA"/>
</dbReference>
<keyword evidence="5 11" id="KW-0732">Signal</keyword>
<dbReference type="GO" id="GO:0071949">
    <property type="term" value="F:FAD binding"/>
    <property type="evidence" value="ECO:0007669"/>
    <property type="project" value="InterPro"/>
</dbReference>
<dbReference type="InterPro" id="IPR016166">
    <property type="entry name" value="FAD-bd_PCMH"/>
</dbReference>
<dbReference type="FunFam" id="3.30.43.10:FF:000004">
    <property type="entry name" value="Berberine bridge enzyme-like 15"/>
    <property type="match status" value="1"/>
</dbReference>
<dbReference type="Pfam" id="PF08031">
    <property type="entry name" value="BBE"/>
    <property type="match status" value="1"/>
</dbReference>
<sequence length="558" mass="63217">MVTMACSYLILFLHFLLLLNFIFLSHATSIYDSFVNCLTTKSIPQSEISKIVYSPNNLSFNSILQAYIRNRRFFNSSKTSKPAIIVTPTEESHVAGIVLCTKEIKLQLKIRSGGHDFEGISYISDVPFIMLDMFNLRAISIDVNDETAWVQAGATLGELYYNIWMKSEVLGFPAGVCPTVGIGGHVSGGGYGNMLRKFGLSVDNVLDARLVDVNGRILDRKSMGEDVFWAIKGGGGASFGVILAFKIQLVQVPQTVTYFKVERFLDQNATDIVVQWQNVASKIDNNLFIRLLIQPVTAKNKEKVEGAEDTKTIRATFIALFLGDSSTLMSLVSKEFPALGLTKKDCFQMRWIDSILLWANFDNTARPEALLNRTGDSLLFLKRKSDYVLEPIPKDKLESIFQKMISLGKVGLVFNPYGGRMNEIPEDETPFPHRAGIIFKIQYSANWNESGLVAEKDYLSQIRDLYSYMTPFVSKNPRQAYLNYRDLDIGTNDQGPHSLEEGRIYGIKYFKNNFNRLVKVKSMADPQNFFKNEQSIPTQTHSIHAKWTRKYRRMFQSR</sequence>
<evidence type="ECO:0000256" key="8">
    <source>
        <dbReference type="ARBA" id="ARBA00023180"/>
    </source>
</evidence>
<reference evidence="13 14" key="2">
    <citation type="journal article" date="2017" name="Genome Biol.">
        <title>New reference genome sequences of hot pepper reveal the massive evolution of plant disease-resistance genes by retroduplication.</title>
        <authorList>
            <person name="Kim S."/>
            <person name="Park J."/>
            <person name="Yeom S.I."/>
            <person name="Kim Y.M."/>
            <person name="Seo E."/>
            <person name="Kim K.T."/>
            <person name="Kim M.S."/>
            <person name="Lee J.M."/>
            <person name="Cheong K."/>
            <person name="Shin H.S."/>
            <person name="Kim S.B."/>
            <person name="Han K."/>
            <person name="Lee J."/>
            <person name="Park M."/>
            <person name="Lee H.A."/>
            <person name="Lee H.Y."/>
            <person name="Lee Y."/>
            <person name="Oh S."/>
            <person name="Lee J.H."/>
            <person name="Choi E."/>
            <person name="Choi E."/>
            <person name="Lee S.E."/>
            <person name="Jeon J."/>
            <person name="Kim H."/>
            <person name="Choi G."/>
            <person name="Song H."/>
            <person name="Lee J."/>
            <person name="Lee S.C."/>
            <person name="Kwon J.K."/>
            <person name="Lee H.Y."/>
            <person name="Koo N."/>
            <person name="Hong Y."/>
            <person name="Kim R.W."/>
            <person name="Kang W.H."/>
            <person name="Huh J.H."/>
            <person name="Kang B.C."/>
            <person name="Yang T.J."/>
            <person name="Lee Y.H."/>
            <person name="Bennetzen J.L."/>
            <person name="Choi D."/>
        </authorList>
    </citation>
    <scope>NUCLEOTIDE SEQUENCE [LARGE SCALE GENOMIC DNA]</scope>
    <source>
        <strain evidence="14">cv. CM334</strain>
    </source>
</reference>
<protein>
    <submittedName>
        <fullName evidence="13">Reticuline oxidase-like protein</fullName>
    </submittedName>
</protein>
<dbReference type="InterPro" id="IPR016167">
    <property type="entry name" value="FAD-bd_PCMH_sub1"/>
</dbReference>
<evidence type="ECO:0000256" key="9">
    <source>
        <dbReference type="ARBA" id="ARBA00034114"/>
    </source>
</evidence>
<dbReference type="InterPro" id="IPR036318">
    <property type="entry name" value="FAD-bd_PCMH-like_sf"/>
</dbReference>
<dbReference type="Gramene" id="PHT75511">
    <property type="protein sequence ID" value="PHT75511"/>
    <property type="gene ID" value="T459_19033"/>
</dbReference>